<gene>
    <name evidence="1" type="ORF">EVAR_48186_1</name>
</gene>
<organism evidence="1 2">
    <name type="scientific">Eumeta variegata</name>
    <name type="common">Bagworm moth</name>
    <name type="synonym">Eumeta japonica</name>
    <dbReference type="NCBI Taxonomy" id="151549"/>
    <lineage>
        <taxon>Eukaryota</taxon>
        <taxon>Metazoa</taxon>
        <taxon>Ecdysozoa</taxon>
        <taxon>Arthropoda</taxon>
        <taxon>Hexapoda</taxon>
        <taxon>Insecta</taxon>
        <taxon>Pterygota</taxon>
        <taxon>Neoptera</taxon>
        <taxon>Endopterygota</taxon>
        <taxon>Lepidoptera</taxon>
        <taxon>Glossata</taxon>
        <taxon>Ditrysia</taxon>
        <taxon>Tineoidea</taxon>
        <taxon>Psychidae</taxon>
        <taxon>Oiketicinae</taxon>
        <taxon>Eumeta</taxon>
    </lineage>
</organism>
<dbReference type="PANTHER" id="PTHR36300">
    <property type="entry name" value="RAW, ISOFORM A"/>
    <property type="match status" value="1"/>
</dbReference>
<dbReference type="PANTHER" id="PTHR36300:SF1">
    <property type="entry name" value="RAW, ISOFORM A"/>
    <property type="match status" value="1"/>
</dbReference>
<dbReference type="Pfam" id="PF15891">
    <property type="entry name" value="Nuc_deoxyri_tr2"/>
    <property type="match status" value="1"/>
</dbReference>
<comment type="caution">
    <text evidence="1">The sequence shown here is derived from an EMBL/GenBank/DDBJ whole genome shotgun (WGS) entry which is preliminary data.</text>
</comment>
<dbReference type="EMBL" id="BGZK01000967">
    <property type="protein sequence ID" value="GBP66779.1"/>
    <property type="molecule type" value="Genomic_DNA"/>
</dbReference>
<reference evidence="1 2" key="1">
    <citation type="journal article" date="2019" name="Commun. Biol.">
        <title>The bagworm genome reveals a unique fibroin gene that provides high tensile strength.</title>
        <authorList>
            <person name="Kono N."/>
            <person name="Nakamura H."/>
            <person name="Ohtoshi R."/>
            <person name="Tomita M."/>
            <person name="Numata K."/>
            <person name="Arakawa K."/>
        </authorList>
    </citation>
    <scope>NUCLEOTIDE SEQUENCE [LARGE SCALE GENOMIC DNA]</scope>
</reference>
<evidence type="ECO:0000313" key="1">
    <source>
        <dbReference type="EMBL" id="GBP66779.1"/>
    </source>
</evidence>
<dbReference type="OrthoDB" id="6493944at2759"/>
<evidence type="ECO:0000313" key="2">
    <source>
        <dbReference type="Proteomes" id="UP000299102"/>
    </source>
</evidence>
<proteinExistence type="predicted"/>
<sequence length="113" mass="12099">MRSSLTGSGCAGSEASPPPYEVFLGGSCNPTTWRSDIAIPMLKQMGITYFNPRRVVGGAAAARNRIRPTISYRMNIYRSIIFIASNDVAMTTDRVVHLLPCQGPSAPRAPAAA</sequence>
<dbReference type="Gene3D" id="3.40.50.450">
    <property type="match status" value="1"/>
</dbReference>
<accession>A0A4C1XWZ4</accession>
<keyword evidence="2" id="KW-1185">Reference proteome</keyword>
<dbReference type="AlphaFoldDB" id="A0A4C1XWZ4"/>
<dbReference type="STRING" id="151549.A0A4C1XWZ4"/>
<name>A0A4C1XWZ4_EUMVA</name>
<protein>
    <submittedName>
        <fullName evidence="1">Uncharacterized protein</fullName>
    </submittedName>
</protein>
<dbReference type="Proteomes" id="UP000299102">
    <property type="component" value="Unassembled WGS sequence"/>
</dbReference>
<dbReference type="GO" id="GO:0005886">
    <property type="term" value="C:plasma membrane"/>
    <property type="evidence" value="ECO:0007669"/>
    <property type="project" value="TreeGrafter"/>
</dbReference>
<dbReference type="InterPro" id="IPR039470">
    <property type="entry name" value="Nuc_deoxyri_tr2"/>
</dbReference>